<sequence length="88" mass="10325">MKKFTFIAEFKNGTYISQYKADNLMEAVLIWADNLDVQFFTNKVKTKIQEKVRDSFYSPVSIEEVDNVWCSSYVIFRSLLLLNIVETV</sequence>
<accession>A0A415M5T5</accession>
<proteinExistence type="predicted"/>
<dbReference type="EMBL" id="QROV01000002">
    <property type="protein sequence ID" value="RHL63848.1"/>
    <property type="molecule type" value="Genomic_DNA"/>
</dbReference>
<name>A0A415M5T5_BACT4</name>
<evidence type="ECO:0000313" key="2">
    <source>
        <dbReference type="Proteomes" id="UP000283616"/>
    </source>
</evidence>
<protein>
    <submittedName>
        <fullName evidence="1">Uncharacterized protein</fullName>
    </submittedName>
</protein>
<evidence type="ECO:0000313" key="1">
    <source>
        <dbReference type="EMBL" id="RHL63848.1"/>
    </source>
</evidence>
<comment type="caution">
    <text evidence="1">The sequence shown here is derived from an EMBL/GenBank/DDBJ whole genome shotgun (WGS) entry which is preliminary data.</text>
</comment>
<gene>
    <name evidence="1" type="ORF">DW011_01520</name>
</gene>
<dbReference type="Proteomes" id="UP000283616">
    <property type="component" value="Unassembled WGS sequence"/>
</dbReference>
<reference evidence="1 2" key="1">
    <citation type="submission" date="2018-08" db="EMBL/GenBank/DDBJ databases">
        <title>A genome reference for cultivated species of the human gut microbiota.</title>
        <authorList>
            <person name="Zou Y."/>
            <person name="Xue W."/>
            <person name="Luo G."/>
        </authorList>
    </citation>
    <scope>NUCLEOTIDE SEQUENCE [LARGE SCALE GENOMIC DNA]</scope>
    <source>
        <strain evidence="1 2">AF37-12</strain>
    </source>
</reference>
<dbReference type="AlphaFoldDB" id="A0A415M5T5"/>
<organism evidence="1 2">
    <name type="scientific">Bacteroides thetaiotaomicron</name>
    <dbReference type="NCBI Taxonomy" id="818"/>
    <lineage>
        <taxon>Bacteria</taxon>
        <taxon>Pseudomonadati</taxon>
        <taxon>Bacteroidota</taxon>
        <taxon>Bacteroidia</taxon>
        <taxon>Bacteroidales</taxon>
        <taxon>Bacteroidaceae</taxon>
        <taxon>Bacteroides</taxon>
    </lineage>
</organism>
<dbReference type="RefSeq" id="WP_103878158.1">
    <property type="nucleotide sequence ID" value="NZ_CAXKYH010000005.1"/>
</dbReference>